<organism evidence="10 11">
    <name type="scientific">Geothermobacter ehrlichii</name>
    <dbReference type="NCBI Taxonomy" id="213224"/>
    <lineage>
        <taxon>Bacteria</taxon>
        <taxon>Pseudomonadati</taxon>
        <taxon>Thermodesulfobacteriota</taxon>
        <taxon>Desulfuromonadia</taxon>
        <taxon>Desulfuromonadales</taxon>
        <taxon>Geothermobacteraceae</taxon>
        <taxon>Geothermobacter</taxon>
    </lineage>
</organism>
<dbReference type="InterPro" id="IPR036097">
    <property type="entry name" value="HisK_dim/P_sf"/>
</dbReference>
<dbReference type="Pfam" id="PF02518">
    <property type="entry name" value="HATPase_c"/>
    <property type="match status" value="1"/>
</dbReference>
<dbReference type="Pfam" id="PF00512">
    <property type="entry name" value="HisKA"/>
    <property type="match status" value="1"/>
</dbReference>
<feature type="domain" description="Histidine kinase" evidence="9">
    <location>
        <begin position="221"/>
        <end position="444"/>
    </location>
</feature>
<comment type="catalytic activity">
    <reaction evidence="1">
        <text>ATP + protein L-histidine = ADP + protein N-phospho-L-histidine.</text>
        <dbReference type="EC" id="2.7.13.3"/>
    </reaction>
</comment>
<accession>A0A5D3WGF7</accession>
<dbReference type="Gene3D" id="1.10.287.130">
    <property type="match status" value="1"/>
</dbReference>
<dbReference type="CDD" id="cd00082">
    <property type="entry name" value="HisKA"/>
    <property type="match status" value="1"/>
</dbReference>
<evidence type="ECO:0000256" key="6">
    <source>
        <dbReference type="ARBA" id="ARBA00023012"/>
    </source>
</evidence>
<keyword evidence="4" id="KW-0808">Transferase</keyword>
<dbReference type="InterPro" id="IPR003661">
    <property type="entry name" value="HisK_dim/P_dom"/>
</dbReference>
<dbReference type="InterPro" id="IPR050736">
    <property type="entry name" value="Sensor_HK_Regulatory"/>
</dbReference>
<sequence length="453" mass="50435">MQQHILTLRIAYEQDVVLARQRAVVIADGLGFDRQDTSRIATAVSELARNAFRHAGGGSVRFAADHRHLLIEVNDQGPGFSRSPDAPPPPAGNPQSRGRGLTGVRRIMDLFELTTGRDGTRILVGKALPAGQNAPAPGLIQDLVRRLCQQHPQSPYEEIQRQNQELLTAMASLRQKQQELEQLNRELTDTNRGIVALSRELEEKADHLQQVNRLQAQFISHLSHEFRTPLNAILGLAQLLLDGADGELNHEQRKQLGYIHLAAKNLADMVNDLLDLARIEAGKMTLRVTPCSAGQLLSTLRGMLKPTLNEKQRQVELVVEDVSDDFPLLETDGGKLAQILRNLVSNALKFTERGEVRVRATYDRWLDQVSFQVVDTGIGIALEDRERIFEEYTQIDHRLQEQVKGTGLGLPLSRKLARALGGDLTVESTPGRGSCFTLHIPRRLQKLSDREAP</sequence>
<dbReference type="GO" id="GO:0000155">
    <property type="term" value="F:phosphorelay sensor kinase activity"/>
    <property type="evidence" value="ECO:0007669"/>
    <property type="project" value="InterPro"/>
</dbReference>
<evidence type="ECO:0000256" key="1">
    <source>
        <dbReference type="ARBA" id="ARBA00000085"/>
    </source>
</evidence>
<dbReference type="PANTHER" id="PTHR43711">
    <property type="entry name" value="TWO-COMPONENT HISTIDINE KINASE"/>
    <property type="match status" value="1"/>
</dbReference>
<dbReference type="InterPro" id="IPR005467">
    <property type="entry name" value="His_kinase_dom"/>
</dbReference>
<keyword evidence="11" id="KW-1185">Reference proteome</keyword>
<keyword evidence="5 10" id="KW-0418">Kinase</keyword>
<dbReference type="Gene3D" id="3.30.565.10">
    <property type="entry name" value="Histidine kinase-like ATPase, C-terminal domain"/>
    <property type="match status" value="2"/>
</dbReference>
<name>A0A5D3WGF7_9BACT</name>
<dbReference type="InterPro" id="IPR003594">
    <property type="entry name" value="HATPase_dom"/>
</dbReference>
<dbReference type="EMBL" id="VNIB01000016">
    <property type="protein sequence ID" value="TYO95817.1"/>
    <property type="molecule type" value="Genomic_DNA"/>
</dbReference>
<evidence type="ECO:0000256" key="5">
    <source>
        <dbReference type="ARBA" id="ARBA00022777"/>
    </source>
</evidence>
<dbReference type="PANTHER" id="PTHR43711:SF31">
    <property type="entry name" value="HISTIDINE KINASE"/>
    <property type="match status" value="1"/>
</dbReference>
<dbReference type="SUPFAM" id="SSF47384">
    <property type="entry name" value="Homodimeric domain of signal transducing histidine kinase"/>
    <property type="match status" value="1"/>
</dbReference>
<dbReference type="SMART" id="SM00387">
    <property type="entry name" value="HATPase_c"/>
    <property type="match status" value="2"/>
</dbReference>
<comment type="caution">
    <text evidence="10">The sequence shown here is derived from an EMBL/GenBank/DDBJ whole genome shotgun (WGS) entry which is preliminary data.</text>
</comment>
<dbReference type="SUPFAM" id="SSF55874">
    <property type="entry name" value="ATPase domain of HSP90 chaperone/DNA topoisomerase II/histidine kinase"/>
    <property type="match status" value="2"/>
</dbReference>
<evidence type="ECO:0000256" key="2">
    <source>
        <dbReference type="ARBA" id="ARBA00012438"/>
    </source>
</evidence>
<dbReference type="OrthoDB" id="177675at2"/>
<evidence type="ECO:0000313" key="10">
    <source>
        <dbReference type="EMBL" id="TYO95817.1"/>
    </source>
</evidence>
<reference evidence="10 11" key="1">
    <citation type="submission" date="2019-07" db="EMBL/GenBank/DDBJ databases">
        <title>Genomic Encyclopedia of Type Strains, Phase IV (KMG-IV): sequencing the most valuable type-strain genomes for metagenomic binning, comparative biology and taxonomic classification.</title>
        <authorList>
            <person name="Goeker M."/>
        </authorList>
    </citation>
    <scope>NUCLEOTIDE SEQUENCE [LARGE SCALE GENOMIC DNA]</scope>
    <source>
        <strain evidence="10 11">SS015</strain>
    </source>
</reference>
<feature type="region of interest" description="Disordered" evidence="8">
    <location>
        <begin position="75"/>
        <end position="101"/>
    </location>
</feature>
<gene>
    <name evidence="10" type="ORF">EDC39_11624</name>
</gene>
<evidence type="ECO:0000256" key="3">
    <source>
        <dbReference type="ARBA" id="ARBA00022553"/>
    </source>
</evidence>
<dbReference type="Pfam" id="PF13581">
    <property type="entry name" value="HATPase_c_2"/>
    <property type="match status" value="1"/>
</dbReference>
<evidence type="ECO:0000259" key="9">
    <source>
        <dbReference type="PROSITE" id="PS50109"/>
    </source>
</evidence>
<proteinExistence type="predicted"/>
<dbReference type="Proteomes" id="UP000324159">
    <property type="component" value="Unassembled WGS sequence"/>
</dbReference>
<evidence type="ECO:0000256" key="7">
    <source>
        <dbReference type="SAM" id="Coils"/>
    </source>
</evidence>
<evidence type="ECO:0000256" key="8">
    <source>
        <dbReference type="SAM" id="MobiDB-lite"/>
    </source>
</evidence>
<dbReference type="AlphaFoldDB" id="A0A5D3WGF7"/>
<dbReference type="PRINTS" id="PR00344">
    <property type="entry name" value="BCTRLSENSOR"/>
</dbReference>
<keyword evidence="7" id="KW-0175">Coiled coil</keyword>
<dbReference type="InterPro" id="IPR004358">
    <property type="entry name" value="Sig_transdc_His_kin-like_C"/>
</dbReference>
<dbReference type="SMART" id="SM00388">
    <property type="entry name" value="HisKA"/>
    <property type="match status" value="1"/>
</dbReference>
<evidence type="ECO:0000313" key="11">
    <source>
        <dbReference type="Proteomes" id="UP000324159"/>
    </source>
</evidence>
<dbReference type="RefSeq" id="WP_148896960.1">
    <property type="nucleotide sequence ID" value="NZ_VNIB01000016.1"/>
</dbReference>
<keyword evidence="3" id="KW-0597">Phosphoprotein</keyword>
<evidence type="ECO:0000256" key="4">
    <source>
        <dbReference type="ARBA" id="ARBA00022679"/>
    </source>
</evidence>
<protein>
    <recommendedName>
        <fullName evidence="2">histidine kinase</fullName>
        <ecNumber evidence="2">2.7.13.3</ecNumber>
    </recommendedName>
</protein>
<dbReference type="InterPro" id="IPR036890">
    <property type="entry name" value="HATPase_C_sf"/>
</dbReference>
<dbReference type="PROSITE" id="PS50109">
    <property type="entry name" value="HIS_KIN"/>
    <property type="match status" value="1"/>
</dbReference>
<dbReference type="CDD" id="cd16922">
    <property type="entry name" value="HATPase_EvgS-ArcB-TorS-like"/>
    <property type="match status" value="1"/>
</dbReference>
<keyword evidence="6" id="KW-0902">Two-component regulatory system</keyword>
<feature type="coiled-coil region" evidence="7">
    <location>
        <begin position="156"/>
        <end position="217"/>
    </location>
</feature>
<dbReference type="EC" id="2.7.13.3" evidence="2"/>